<evidence type="ECO:0008006" key="4">
    <source>
        <dbReference type="Google" id="ProtNLM"/>
    </source>
</evidence>
<feature type="transmembrane region" description="Helical" evidence="1">
    <location>
        <begin position="316"/>
        <end position="334"/>
    </location>
</feature>
<dbReference type="Gene3D" id="1.20.1250.20">
    <property type="entry name" value="MFS general substrate transporter like domains"/>
    <property type="match status" value="1"/>
</dbReference>
<feature type="transmembrane region" description="Helical" evidence="1">
    <location>
        <begin position="411"/>
        <end position="430"/>
    </location>
</feature>
<feature type="transmembrane region" description="Helical" evidence="1">
    <location>
        <begin position="346"/>
        <end position="365"/>
    </location>
</feature>
<keyword evidence="1" id="KW-0812">Transmembrane</keyword>
<feature type="transmembrane region" description="Helical" evidence="1">
    <location>
        <begin position="210"/>
        <end position="230"/>
    </location>
</feature>
<name>A0A939DH89_9GAMM</name>
<feature type="transmembrane region" description="Helical" evidence="1">
    <location>
        <begin position="158"/>
        <end position="180"/>
    </location>
</feature>
<gene>
    <name evidence="2" type="ORF">JYP50_14495</name>
</gene>
<dbReference type="RefSeq" id="WP_206561262.1">
    <property type="nucleotide sequence ID" value="NZ_JAFKCZ010000010.1"/>
</dbReference>
<dbReference type="SUPFAM" id="SSF103473">
    <property type="entry name" value="MFS general substrate transporter"/>
    <property type="match status" value="1"/>
</dbReference>
<keyword evidence="3" id="KW-1185">Reference proteome</keyword>
<accession>A0A939DH89</accession>
<feature type="transmembrane region" description="Helical" evidence="1">
    <location>
        <begin position="119"/>
        <end position="138"/>
    </location>
</feature>
<protein>
    <recommendedName>
        <fullName evidence="4">MFS transporter</fullName>
    </recommendedName>
</protein>
<keyword evidence="1" id="KW-1133">Transmembrane helix</keyword>
<feature type="transmembrane region" description="Helical" evidence="1">
    <location>
        <begin position="386"/>
        <end position="405"/>
    </location>
</feature>
<dbReference type="Proteomes" id="UP000664303">
    <property type="component" value="Unassembled WGS sequence"/>
</dbReference>
<evidence type="ECO:0000313" key="3">
    <source>
        <dbReference type="Proteomes" id="UP000664303"/>
    </source>
</evidence>
<reference evidence="2" key="1">
    <citation type="submission" date="2021-02" db="EMBL/GenBank/DDBJ databases">
        <title>PHA producing bacteria isolated from coastal sediment in Guangdong, Shenzhen.</title>
        <authorList>
            <person name="Zheng W."/>
            <person name="Yu S."/>
            <person name="Huang Y."/>
        </authorList>
    </citation>
    <scope>NUCLEOTIDE SEQUENCE</scope>
    <source>
        <strain evidence="2">TN14-10</strain>
    </source>
</reference>
<comment type="caution">
    <text evidence="2">The sequence shown here is derived from an EMBL/GenBank/DDBJ whole genome shotgun (WGS) entry which is preliminary data.</text>
</comment>
<dbReference type="AlphaFoldDB" id="A0A939DH89"/>
<feature type="transmembrane region" description="Helical" evidence="1">
    <location>
        <begin position="90"/>
        <end position="113"/>
    </location>
</feature>
<feature type="transmembrane region" description="Helical" evidence="1">
    <location>
        <begin position="20"/>
        <end position="42"/>
    </location>
</feature>
<organism evidence="2 3">
    <name type="scientific">Parahaliea mediterranea</name>
    <dbReference type="NCBI Taxonomy" id="651086"/>
    <lineage>
        <taxon>Bacteria</taxon>
        <taxon>Pseudomonadati</taxon>
        <taxon>Pseudomonadota</taxon>
        <taxon>Gammaproteobacteria</taxon>
        <taxon>Cellvibrionales</taxon>
        <taxon>Halieaceae</taxon>
        <taxon>Parahaliea</taxon>
    </lineage>
</organism>
<feature type="transmembrane region" description="Helical" evidence="1">
    <location>
        <begin position="62"/>
        <end position="83"/>
    </location>
</feature>
<keyword evidence="1" id="KW-0472">Membrane</keyword>
<sequence length="440" mass="47335">MHKGNALENQDREAVGPYHAPTGTLVGLSSIYFLLFLSQAIWRATLHTNAVENFGLDGGEVGLLFSLYYLPGVFCFLIGLAATRLQLYRLVALSCALLSTGFIIAGLSGGFAVLATATLMVAVGFTVFYATANAICLISGQEQTVAVSLGRMKSLGPLSGLCAAITIVAVFSPGLILEIVDTIDIGASLREQTTALILFSRQPDLDPAKLRVLLLVLAAALVLAAGLFAGMPRLRGKSGTYGQLRVVRLLAPYYVLNFLAGCRSAIFQAFALFVMIRDFQLPIHATAVLVFAGNVCNFIGYRCIGHALVYLRHKTVVVGLYALVMLNFLGFWYLLTRSGWARESVLITLCGLFLLDSLLFGMSVVTDSFLRTTGQYSNYVGDIGTGMTFFYFAAVLMSLLGSALWDTLGYHAFLLGSLVCLLAMITGQSLQSRTTARPAM</sequence>
<proteinExistence type="predicted"/>
<evidence type="ECO:0000313" key="2">
    <source>
        <dbReference type="EMBL" id="MBN7797816.1"/>
    </source>
</evidence>
<dbReference type="EMBL" id="JAFKCZ010000010">
    <property type="protein sequence ID" value="MBN7797816.1"/>
    <property type="molecule type" value="Genomic_DNA"/>
</dbReference>
<feature type="transmembrane region" description="Helical" evidence="1">
    <location>
        <begin position="251"/>
        <end position="276"/>
    </location>
</feature>
<dbReference type="InterPro" id="IPR036259">
    <property type="entry name" value="MFS_trans_sf"/>
</dbReference>
<evidence type="ECO:0000256" key="1">
    <source>
        <dbReference type="SAM" id="Phobius"/>
    </source>
</evidence>
<feature type="transmembrane region" description="Helical" evidence="1">
    <location>
        <begin position="282"/>
        <end position="304"/>
    </location>
</feature>